<reference evidence="3" key="2">
    <citation type="journal article" date="2023" name="Biology">
        <title>Prokaryotic Life Associated with Coal-Fire Gas Vents Revealed by Metagenomics.</title>
        <authorList>
            <person name="Kadnikov V.V."/>
            <person name="Mardanov A.V."/>
            <person name="Beletsky A.V."/>
            <person name="Karnachuk O.V."/>
            <person name="Ravin N.V."/>
        </authorList>
    </citation>
    <scope>NUCLEOTIDE SEQUENCE</scope>
    <source>
        <strain evidence="3">Bu02</strain>
    </source>
</reference>
<proteinExistence type="predicted"/>
<evidence type="ECO:0000256" key="1">
    <source>
        <dbReference type="ARBA" id="ARBA00022679"/>
    </source>
</evidence>
<dbReference type="Pfam" id="PF22617">
    <property type="entry name" value="HCS_D2"/>
    <property type="match status" value="1"/>
</dbReference>
<gene>
    <name evidence="3" type="ORF">IMF26_07840</name>
</gene>
<evidence type="ECO:0000313" key="3">
    <source>
        <dbReference type="EMBL" id="QUL97977.1"/>
    </source>
</evidence>
<reference evidence="3" key="1">
    <citation type="submission" date="2020-10" db="EMBL/GenBank/DDBJ databases">
        <authorList>
            <person name="Kadnikov V."/>
            <person name="Beletsky A.V."/>
            <person name="Mardanov A.V."/>
            <person name="Karnachuk O.V."/>
            <person name="Ravin N.V."/>
        </authorList>
    </citation>
    <scope>NUCLEOTIDE SEQUENCE</scope>
    <source>
        <strain evidence="3">Bu02</strain>
    </source>
</reference>
<organism evidence="3">
    <name type="scientific">Candidatus Fermentithermobacillus carboniphilus</name>
    <dbReference type="NCBI Taxonomy" id="3085328"/>
    <lineage>
        <taxon>Bacteria</taxon>
        <taxon>Bacillati</taxon>
        <taxon>Bacillota</taxon>
        <taxon>Candidatus Fermentithermobacillia</taxon>
        <taxon>Candidatus Fermentithermobacillales</taxon>
        <taxon>Candidatus Fermentithermobacillaceae</taxon>
        <taxon>Candidatus Fermentithermobacillus</taxon>
    </lineage>
</organism>
<dbReference type="Gene3D" id="1.10.238.260">
    <property type="match status" value="1"/>
</dbReference>
<sequence>MAPNKPVVGDGNFVRESGIGIDTVMKYPLAMFSLNPYFVGSFPGVVLGKKSGVNSVKMKAQEMGIQLSEEARIILNRVKEPGIAKKGTVSGAEFAEIVNEVNLSS</sequence>
<protein>
    <recommendedName>
        <fullName evidence="2">2-isopropylmalate synthase/homocitrate synthase post-catalytic domain-containing protein</fullName>
    </recommendedName>
</protein>
<dbReference type="AlphaFoldDB" id="A0AAT9LA74"/>
<name>A0AAT9LA74_9FIRM</name>
<feature type="domain" description="2-isopropylmalate synthase/homocitrate synthase post-catalytic" evidence="2">
    <location>
        <begin position="7"/>
        <end position="80"/>
    </location>
</feature>
<dbReference type="GO" id="GO:0016740">
    <property type="term" value="F:transferase activity"/>
    <property type="evidence" value="ECO:0007669"/>
    <property type="project" value="UniProtKB-KW"/>
</dbReference>
<dbReference type="PANTHER" id="PTHR42880:SF1">
    <property type="entry name" value="ISOPROPYLMALATE_HOMOCITRATE_CITRAMALATE SYNTHASE FAMILY PROTEIN"/>
    <property type="match status" value="1"/>
</dbReference>
<evidence type="ECO:0000259" key="2">
    <source>
        <dbReference type="Pfam" id="PF22617"/>
    </source>
</evidence>
<dbReference type="KEGG" id="fcz:IMF26_07840"/>
<accession>A0AAT9LA74</accession>
<dbReference type="EMBL" id="CP062796">
    <property type="protein sequence ID" value="QUL97977.1"/>
    <property type="molecule type" value="Genomic_DNA"/>
</dbReference>
<dbReference type="InterPro" id="IPR054691">
    <property type="entry name" value="LeuA/HCS_post-cat"/>
</dbReference>
<keyword evidence="1" id="KW-0808">Transferase</keyword>
<dbReference type="PANTHER" id="PTHR42880">
    <property type="entry name" value="HOMOCITRATE SYNTHASE"/>
    <property type="match status" value="1"/>
</dbReference>